<accession>V2WTT8</accession>
<evidence type="ECO:0000256" key="4">
    <source>
        <dbReference type="ARBA" id="ARBA00022771"/>
    </source>
</evidence>
<proteinExistence type="predicted"/>
<dbReference type="Proteomes" id="UP000017559">
    <property type="component" value="Unassembled WGS sequence"/>
</dbReference>
<dbReference type="EMBL" id="AWSO01001176">
    <property type="protein sequence ID" value="ESK84997.1"/>
    <property type="molecule type" value="Genomic_DNA"/>
</dbReference>
<evidence type="ECO:0000256" key="7">
    <source>
        <dbReference type="PROSITE-ProRule" id="PRU00042"/>
    </source>
</evidence>
<comment type="caution">
    <text evidence="10">The sequence shown here is derived from an EMBL/GenBank/DDBJ whole genome shotgun (WGS) entry which is preliminary data.</text>
</comment>
<reference evidence="10 11" key="1">
    <citation type="journal article" date="2014" name="BMC Genomics">
        <title>Genome and secretome analysis of the hemibiotrophic fungal pathogen, Moniliophthora roreri, which causes frosty pod rot disease of cacao: mechanisms of the biotrophic and necrotrophic phases.</title>
        <authorList>
            <person name="Meinhardt L.W."/>
            <person name="Costa G.G.L."/>
            <person name="Thomazella D.P.T."/>
            <person name="Teixeira P.J.P.L."/>
            <person name="Carazzolle M.F."/>
            <person name="Schuster S.C."/>
            <person name="Carlson J.E."/>
            <person name="Guiltinan M.J."/>
            <person name="Mieczkowski P."/>
            <person name="Farmer A."/>
            <person name="Ramaraj T."/>
            <person name="Crozier J."/>
            <person name="Davis R.E."/>
            <person name="Shao J."/>
            <person name="Melnick R.L."/>
            <person name="Pereira G.A.G."/>
            <person name="Bailey B.A."/>
        </authorList>
    </citation>
    <scope>NUCLEOTIDE SEQUENCE [LARGE SCALE GENOMIC DNA]</scope>
    <source>
        <strain evidence="10 11">MCA 2997</strain>
    </source>
</reference>
<feature type="region of interest" description="Disordered" evidence="8">
    <location>
        <begin position="67"/>
        <end position="132"/>
    </location>
</feature>
<protein>
    <recommendedName>
        <fullName evidence="9">C2H2-type domain-containing protein</fullName>
    </recommendedName>
</protein>
<dbReference type="PANTHER" id="PTHR24388:SF54">
    <property type="entry name" value="PROTEIN ESCARGOT"/>
    <property type="match status" value="1"/>
</dbReference>
<dbReference type="OrthoDB" id="3437960at2759"/>
<dbReference type="PROSITE" id="PS50157">
    <property type="entry name" value="ZINC_FINGER_C2H2_2"/>
    <property type="match status" value="1"/>
</dbReference>
<keyword evidence="5" id="KW-0862">Zinc</keyword>
<dbReference type="PANTHER" id="PTHR24388">
    <property type="entry name" value="ZINC FINGER PROTEIN"/>
    <property type="match status" value="1"/>
</dbReference>
<feature type="region of interest" description="Disordered" evidence="8">
    <location>
        <begin position="149"/>
        <end position="186"/>
    </location>
</feature>
<dbReference type="GO" id="GO:0005634">
    <property type="term" value="C:nucleus"/>
    <property type="evidence" value="ECO:0007669"/>
    <property type="project" value="UniProtKB-SubCell"/>
</dbReference>
<feature type="compositionally biased region" description="Polar residues" evidence="8">
    <location>
        <begin position="116"/>
        <end position="132"/>
    </location>
</feature>
<evidence type="ECO:0000256" key="6">
    <source>
        <dbReference type="ARBA" id="ARBA00023242"/>
    </source>
</evidence>
<dbReference type="Gene3D" id="3.30.160.60">
    <property type="entry name" value="Classic Zinc Finger"/>
    <property type="match status" value="1"/>
</dbReference>
<dbReference type="SMART" id="SM00355">
    <property type="entry name" value="ZnF_C2H2"/>
    <property type="match status" value="2"/>
</dbReference>
<evidence type="ECO:0000256" key="1">
    <source>
        <dbReference type="ARBA" id="ARBA00004123"/>
    </source>
</evidence>
<dbReference type="AlphaFoldDB" id="V2WTT8"/>
<name>V2WTT8_MONRO</name>
<evidence type="ECO:0000256" key="2">
    <source>
        <dbReference type="ARBA" id="ARBA00022723"/>
    </source>
</evidence>
<gene>
    <name evidence="10" type="ORF">Moror_11048</name>
</gene>
<evidence type="ECO:0000256" key="5">
    <source>
        <dbReference type="ARBA" id="ARBA00022833"/>
    </source>
</evidence>
<dbReference type="HOGENOM" id="CLU_085130_0_0_1"/>
<evidence type="ECO:0000259" key="9">
    <source>
        <dbReference type="PROSITE" id="PS50157"/>
    </source>
</evidence>
<keyword evidence="3" id="KW-0677">Repeat</keyword>
<dbReference type="Pfam" id="PF00096">
    <property type="entry name" value="zf-C2H2"/>
    <property type="match status" value="1"/>
</dbReference>
<feature type="compositionally biased region" description="Low complexity" evidence="8">
    <location>
        <begin position="82"/>
        <end position="91"/>
    </location>
</feature>
<organism evidence="10 11">
    <name type="scientific">Moniliophthora roreri (strain MCA 2997)</name>
    <name type="common">Cocoa frosty pod rot fungus</name>
    <name type="synonym">Crinipellis roreri</name>
    <dbReference type="NCBI Taxonomy" id="1381753"/>
    <lineage>
        <taxon>Eukaryota</taxon>
        <taxon>Fungi</taxon>
        <taxon>Dikarya</taxon>
        <taxon>Basidiomycota</taxon>
        <taxon>Agaricomycotina</taxon>
        <taxon>Agaricomycetes</taxon>
        <taxon>Agaricomycetidae</taxon>
        <taxon>Agaricales</taxon>
        <taxon>Marasmiineae</taxon>
        <taxon>Marasmiaceae</taxon>
        <taxon>Moniliophthora</taxon>
    </lineage>
</organism>
<sequence>MSGGRWDQPGFHNSTDGGNYPEGPEGFASHLAPHDHSHEPLYPFGDIDSHPRVSPLERDNVHLPAQWRTAPGASGSWTTNPSVADADSVSSQARFDGRRVEYGPIDPSELQAFGHTPNTSYHSIPTSRPSAQPLSMMEYDEATPPALHIQYGATSPSTPTGSTSSDSGSWYHAASPLSSTGDPVESIASPATTLHIRKEEVAPKNVVEASQRRRKNPGTPPKYQCTEFGNCTATFTTSHNLQNHIKSHLGIKPHKCEFCDTRAVTKWDIKRHQKTCRARLYGATSNPSRAQ</sequence>
<feature type="compositionally biased region" description="Low complexity" evidence="8">
    <location>
        <begin position="154"/>
        <end position="169"/>
    </location>
</feature>
<feature type="domain" description="C2H2-type" evidence="9">
    <location>
        <begin position="223"/>
        <end position="253"/>
    </location>
</feature>
<evidence type="ECO:0000256" key="8">
    <source>
        <dbReference type="SAM" id="MobiDB-lite"/>
    </source>
</evidence>
<dbReference type="InterPro" id="IPR050527">
    <property type="entry name" value="Snail/Krueppel_Znf"/>
</dbReference>
<dbReference type="SUPFAM" id="SSF57667">
    <property type="entry name" value="beta-beta-alpha zinc fingers"/>
    <property type="match status" value="1"/>
</dbReference>
<keyword evidence="2" id="KW-0479">Metal-binding</keyword>
<keyword evidence="6" id="KW-0539">Nucleus</keyword>
<dbReference type="InterPro" id="IPR013087">
    <property type="entry name" value="Znf_C2H2_type"/>
</dbReference>
<dbReference type="GO" id="GO:0000981">
    <property type="term" value="F:DNA-binding transcription factor activity, RNA polymerase II-specific"/>
    <property type="evidence" value="ECO:0007669"/>
    <property type="project" value="TreeGrafter"/>
</dbReference>
<evidence type="ECO:0000256" key="3">
    <source>
        <dbReference type="ARBA" id="ARBA00022737"/>
    </source>
</evidence>
<dbReference type="InterPro" id="IPR036236">
    <property type="entry name" value="Znf_C2H2_sf"/>
</dbReference>
<keyword evidence="11" id="KW-1185">Reference proteome</keyword>
<feature type="region of interest" description="Disordered" evidence="8">
    <location>
        <begin position="1"/>
        <end position="55"/>
    </location>
</feature>
<evidence type="ECO:0000313" key="10">
    <source>
        <dbReference type="EMBL" id="ESK84997.1"/>
    </source>
</evidence>
<evidence type="ECO:0000313" key="11">
    <source>
        <dbReference type="Proteomes" id="UP000017559"/>
    </source>
</evidence>
<dbReference type="GO" id="GO:0000978">
    <property type="term" value="F:RNA polymerase II cis-regulatory region sequence-specific DNA binding"/>
    <property type="evidence" value="ECO:0007669"/>
    <property type="project" value="TreeGrafter"/>
</dbReference>
<comment type="subcellular location">
    <subcellularLocation>
        <location evidence="1">Nucleus</location>
    </subcellularLocation>
</comment>
<keyword evidence="4 7" id="KW-0863">Zinc-finger</keyword>
<dbReference type="GO" id="GO:0008270">
    <property type="term" value="F:zinc ion binding"/>
    <property type="evidence" value="ECO:0007669"/>
    <property type="project" value="UniProtKB-KW"/>
</dbReference>
<dbReference type="KEGG" id="mrr:Moror_11048"/>